<gene>
    <name evidence="12" type="ORF">FVE85_2679</name>
</gene>
<feature type="domain" description="T-SNARE coiled-coil homology" evidence="11">
    <location>
        <begin position="282"/>
        <end position="344"/>
    </location>
</feature>
<dbReference type="GO" id="GO:0005783">
    <property type="term" value="C:endoplasmic reticulum"/>
    <property type="evidence" value="ECO:0007669"/>
    <property type="project" value="TreeGrafter"/>
</dbReference>
<keyword evidence="5" id="KW-0653">Protein transport</keyword>
<keyword evidence="7" id="KW-0175">Coiled coil</keyword>
<feature type="region of interest" description="Disordered" evidence="9">
    <location>
        <begin position="225"/>
        <end position="256"/>
    </location>
</feature>
<evidence type="ECO:0000256" key="10">
    <source>
        <dbReference type="SAM" id="Phobius"/>
    </source>
</evidence>
<evidence type="ECO:0000256" key="9">
    <source>
        <dbReference type="SAM" id="MobiDB-lite"/>
    </source>
</evidence>
<dbReference type="PANTHER" id="PTHR15959:SF0">
    <property type="entry name" value="SYNTAXIN-18"/>
    <property type="match status" value="1"/>
</dbReference>
<dbReference type="PROSITE" id="PS50192">
    <property type="entry name" value="T_SNARE"/>
    <property type="match status" value="1"/>
</dbReference>
<dbReference type="InterPro" id="IPR000727">
    <property type="entry name" value="T_SNARE_dom"/>
</dbReference>
<evidence type="ECO:0000256" key="2">
    <source>
        <dbReference type="ARBA" id="ARBA00009063"/>
    </source>
</evidence>
<reference evidence="13" key="1">
    <citation type="journal article" date="2019" name="Nat. Commun.">
        <title>Expansion of phycobilisome linker gene families in mesophilic red algae.</title>
        <authorList>
            <person name="Lee J."/>
            <person name="Kim D."/>
            <person name="Bhattacharya D."/>
            <person name="Yoon H.S."/>
        </authorList>
    </citation>
    <scope>NUCLEOTIDE SEQUENCE [LARGE SCALE GENOMIC DNA]</scope>
    <source>
        <strain evidence="13">CCMP 1328</strain>
    </source>
</reference>
<feature type="compositionally biased region" description="Polar residues" evidence="9">
    <location>
        <begin position="67"/>
        <end position="76"/>
    </location>
</feature>
<dbReference type="Gene3D" id="1.20.5.110">
    <property type="match status" value="1"/>
</dbReference>
<keyword evidence="4 10" id="KW-0812">Transmembrane</keyword>
<comment type="similarity">
    <text evidence="2">Belongs to the syntaxin family.</text>
</comment>
<proteinExistence type="inferred from homology"/>
<comment type="subcellular location">
    <subcellularLocation>
        <location evidence="1">Membrane</location>
        <topology evidence="1">Single-pass type IV membrane protein</topology>
    </subcellularLocation>
</comment>
<feature type="region of interest" description="Disordered" evidence="9">
    <location>
        <begin position="29"/>
        <end position="82"/>
    </location>
</feature>
<name>A0A5J4YT84_PORPP</name>
<feature type="compositionally biased region" description="Basic and acidic residues" evidence="9">
    <location>
        <begin position="227"/>
        <end position="240"/>
    </location>
</feature>
<evidence type="ECO:0000313" key="12">
    <source>
        <dbReference type="EMBL" id="KAA8494438.1"/>
    </source>
</evidence>
<keyword evidence="8 10" id="KW-0472">Membrane</keyword>
<sequence length="373" mass="41419">MDRMPPTRAIGLDRRAELCEMLGFSSRPVTRSTELAESVAGAKIQSSPHRTHDGAPPPPPPVWLFGPSSSLSTAGSENPEDADGQNKFLFACAQVDAEISAKLEALRESSALYLESRDAEEARRIETDIRAFMEEYVLQLESMKKSAQAFSAQSRSDAERAAVLMLAMGGVQVVASRLNALSSLYKKLRSLKLRNAAETLEQQNSQREQHQEEIGQGSLVSAASVLESEKQERKQSEHSARVAGRRSARQQEYDEHEQAVLDEETWTPEMVHALDEQNDELLEALRSELDVARQVETTANEVAAMNELLATKVQEQSEQVDGIVKMAYAANAHLDRANYEIDRMATSRVAFRNIIVGLLLFAIFSVLLLHWVL</sequence>
<dbReference type="GO" id="GO:0031201">
    <property type="term" value="C:SNARE complex"/>
    <property type="evidence" value="ECO:0007669"/>
    <property type="project" value="TreeGrafter"/>
</dbReference>
<evidence type="ECO:0000256" key="4">
    <source>
        <dbReference type="ARBA" id="ARBA00022692"/>
    </source>
</evidence>
<dbReference type="EMBL" id="VRMN01000004">
    <property type="protein sequence ID" value="KAA8494438.1"/>
    <property type="molecule type" value="Genomic_DNA"/>
</dbReference>
<protein>
    <submittedName>
        <fullName evidence="12">Syntaxin-18</fullName>
    </submittedName>
</protein>
<evidence type="ECO:0000256" key="5">
    <source>
        <dbReference type="ARBA" id="ARBA00022927"/>
    </source>
</evidence>
<evidence type="ECO:0000259" key="11">
    <source>
        <dbReference type="PROSITE" id="PS50192"/>
    </source>
</evidence>
<dbReference type="AlphaFoldDB" id="A0A5J4YT84"/>
<dbReference type="Proteomes" id="UP000324585">
    <property type="component" value="Unassembled WGS sequence"/>
</dbReference>
<dbReference type="GO" id="GO:0015031">
    <property type="term" value="P:protein transport"/>
    <property type="evidence" value="ECO:0007669"/>
    <property type="project" value="UniProtKB-KW"/>
</dbReference>
<evidence type="ECO:0000313" key="13">
    <source>
        <dbReference type="Proteomes" id="UP000324585"/>
    </source>
</evidence>
<keyword evidence="3" id="KW-0813">Transport</keyword>
<feature type="transmembrane region" description="Helical" evidence="10">
    <location>
        <begin position="349"/>
        <end position="372"/>
    </location>
</feature>
<evidence type="ECO:0000256" key="8">
    <source>
        <dbReference type="ARBA" id="ARBA00023136"/>
    </source>
</evidence>
<dbReference type="GO" id="GO:0006890">
    <property type="term" value="P:retrograde vesicle-mediated transport, Golgi to endoplasmic reticulum"/>
    <property type="evidence" value="ECO:0007669"/>
    <property type="project" value="TreeGrafter"/>
</dbReference>
<comment type="caution">
    <text evidence="12">The sequence shown here is derived from an EMBL/GenBank/DDBJ whole genome shotgun (WGS) entry which is preliminary data.</text>
</comment>
<evidence type="ECO:0000256" key="7">
    <source>
        <dbReference type="ARBA" id="ARBA00023054"/>
    </source>
</evidence>
<dbReference type="PANTHER" id="PTHR15959">
    <property type="entry name" value="SYNTAXIN-18"/>
    <property type="match status" value="1"/>
</dbReference>
<organism evidence="12 13">
    <name type="scientific">Porphyridium purpureum</name>
    <name type="common">Red alga</name>
    <name type="synonym">Porphyridium cruentum</name>
    <dbReference type="NCBI Taxonomy" id="35688"/>
    <lineage>
        <taxon>Eukaryota</taxon>
        <taxon>Rhodophyta</taxon>
        <taxon>Bangiophyceae</taxon>
        <taxon>Porphyridiales</taxon>
        <taxon>Porphyridiaceae</taxon>
        <taxon>Porphyridium</taxon>
    </lineage>
</organism>
<evidence type="ECO:0000256" key="3">
    <source>
        <dbReference type="ARBA" id="ARBA00022448"/>
    </source>
</evidence>
<keyword evidence="13" id="KW-1185">Reference proteome</keyword>
<accession>A0A5J4YT84</accession>
<evidence type="ECO:0000256" key="1">
    <source>
        <dbReference type="ARBA" id="ARBA00004211"/>
    </source>
</evidence>
<keyword evidence="6 10" id="KW-1133">Transmembrane helix</keyword>
<evidence type="ECO:0000256" key="6">
    <source>
        <dbReference type="ARBA" id="ARBA00022989"/>
    </source>
</evidence>